<comment type="caution">
    <text evidence="1">The sequence shown here is derived from an EMBL/GenBank/DDBJ whole genome shotgun (WGS) entry which is preliminary data.</text>
</comment>
<dbReference type="EMBL" id="AIFC01000019">
    <property type="protein sequence ID" value="EHU46473.1"/>
    <property type="molecule type" value="Genomic_DNA"/>
</dbReference>
<gene>
    <name evidence="1" type="ORF">ECDEC2D_2060</name>
</gene>
<accession>A0A828U945</accession>
<evidence type="ECO:0000313" key="2">
    <source>
        <dbReference type="Proteomes" id="UP000005272"/>
    </source>
</evidence>
<sequence length="48" mass="5735">MFFNDDASESAYHMTLLRNESKIMLYDKKMLDRYPAKDEENLQGVPMF</sequence>
<dbReference type="Proteomes" id="UP000005272">
    <property type="component" value="Unassembled WGS sequence"/>
</dbReference>
<dbReference type="AlphaFoldDB" id="A0A828U945"/>
<name>A0A828U945_ECOLX</name>
<reference evidence="1 2" key="1">
    <citation type="journal article" date="2012" name="J. Bacteriol.">
        <title>Draft Genome Sequences of the Diarrheagenic Escherichia coli Collection.</title>
        <authorList>
            <person name="Hazen T.H."/>
            <person name="Sahl J.W."/>
            <person name="Redman J.C."/>
            <person name="Morris C.R."/>
            <person name="Daugherty S.C."/>
            <person name="Chibucos M.C."/>
            <person name="Sengamalay N.A."/>
            <person name="Fraser-Liggett C.M."/>
            <person name="Steinsland H."/>
            <person name="Whittam T.S."/>
            <person name="Whittam B."/>
            <person name="Manning S.D."/>
            <person name="Rasko D.A."/>
        </authorList>
    </citation>
    <scope>NUCLEOTIDE SEQUENCE [LARGE SCALE GENOMIC DNA]</scope>
    <source>
        <strain evidence="1 2">DEC2D</strain>
    </source>
</reference>
<proteinExistence type="predicted"/>
<organism evidence="1 2">
    <name type="scientific">Escherichia coli DEC2D</name>
    <dbReference type="NCBI Taxonomy" id="868141"/>
    <lineage>
        <taxon>Bacteria</taxon>
        <taxon>Pseudomonadati</taxon>
        <taxon>Pseudomonadota</taxon>
        <taxon>Gammaproteobacteria</taxon>
        <taxon>Enterobacterales</taxon>
        <taxon>Enterobacteriaceae</taxon>
        <taxon>Escherichia</taxon>
    </lineage>
</organism>
<protein>
    <submittedName>
        <fullName evidence="1">Uncharacterized protein</fullName>
    </submittedName>
</protein>
<evidence type="ECO:0000313" key="1">
    <source>
        <dbReference type="EMBL" id="EHU46473.1"/>
    </source>
</evidence>